<sequence>NRGEVRLSGFGSTLDKAVIVVAAASDGTTQAAPYRYSLRAAQP</sequence>
<reference evidence="1" key="1">
    <citation type="journal article" date="2014" name="Front. Microbiol.">
        <title>High frequency of phylogenetically diverse reductive dehalogenase-homologous genes in deep subseafloor sedimentary metagenomes.</title>
        <authorList>
            <person name="Kawai M."/>
            <person name="Futagami T."/>
            <person name="Toyoda A."/>
            <person name="Takaki Y."/>
            <person name="Nishi S."/>
            <person name="Hori S."/>
            <person name="Arai W."/>
            <person name="Tsubouchi T."/>
            <person name="Morono Y."/>
            <person name="Uchiyama I."/>
            <person name="Ito T."/>
            <person name="Fujiyama A."/>
            <person name="Inagaki F."/>
            <person name="Takami H."/>
        </authorList>
    </citation>
    <scope>NUCLEOTIDE SEQUENCE</scope>
    <source>
        <strain evidence="1">Expedition CK06-06</strain>
    </source>
</reference>
<evidence type="ECO:0000313" key="1">
    <source>
        <dbReference type="EMBL" id="GAG35036.1"/>
    </source>
</evidence>
<protein>
    <submittedName>
        <fullName evidence="1">Uncharacterized protein</fullName>
    </submittedName>
</protein>
<feature type="non-terminal residue" evidence="1">
    <location>
        <position position="1"/>
    </location>
</feature>
<dbReference type="AlphaFoldDB" id="X0YE04"/>
<proteinExistence type="predicted"/>
<dbReference type="EMBL" id="BARS01043011">
    <property type="protein sequence ID" value="GAG35036.1"/>
    <property type="molecule type" value="Genomic_DNA"/>
</dbReference>
<gene>
    <name evidence="1" type="ORF">S01H1_65174</name>
</gene>
<organism evidence="1">
    <name type="scientific">marine sediment metagenome</name>
    <dbReference type="NCBI Taxonomy" id="412755"/>
    <lineage>
        <taxon>unclassified sequences</taxon>
        <taxon>metagenomes</taxon>
        <taxon>ecological metagenomes</taxon>
    </lineage>
</organism>
<comment type="caution">
    <text evidence="1">The sequence shown here is derived from an EMBL/GenBank/DDBJ whole genome shotgun (WGS) entry which is preliminary data.</text>
</comment>
<accession>X0YE04</accession>
<name>X0YE04_9ZZZZ</name>